<name>A0ABD6GAB7_AGRVI</name>
<evidence type="ECO:0000313" key="1">
    <source>
        <dbReference type="EMBL" id="MUP03980.1"/>
    </source>
</evidence>
<gene>
    <name evidence="1" type="ORF">BBI04_003990</name>
</gene>
<dbReference type="EMBL" id="MBEV02000002">
    <property type="protein sequence ID" value="MUP03980.1"/>
    <property type="molecule type" value="Genomic_DNA"/>
</dbReference>
<sequence>MPELRGGLTTRAGAASDPNRIQDSSMLWCEFEAPSNGAIFLLSSYHQKDEPQQNDRNSD</sequence>
<dbReference type="Proteomes" id="UP000175993">
    <property type="component" value="Unassembled WGS sequence"/>
</dbReference>
<dbReference type="AlphaFoldDB" id="A0ABD6GAB7"/>
<dbReference type="RefSeq" id="WP_139190149.1">
    <property type="nucleotide sequence ID" value="NZ_MBEV02000002.1"/>
</dbReference>
<evidence type="ECO:0000313" key="2">
    <source>
        <dbReference type="Proteomes" id="UP000175993"/>
    </source>
</evidence>
<accession>A0ABD6GAB7</accession>
<organism evidence="1 2">
    <name type="scientific">Agrobacterium vitis</name>
    <name type="common">Rhizobium vitis</name>
    <dbReference type="NCBI Taxonomy" id="373"/>
    <lineage>
        <taxon>Bacteria</taxon>
        <taxon>Pseudomonadati</taxon>
        <taxon>Pseudomonadota</taxon>
        <taxon>Alphaproteobacteria</taxon>
        <taxon>Hyphomicrobiales</taxon>
        <taxon>Rhizobiaceae</taxon>
        <taxon>Rhizobium/Agrobacterium group</taxon>
        <taxon>Agrobacterium</taxon>
    </lineage>
</organism>
<protein>
    <submittedName>
        <fullName evidence="1">Uncharacterized protein</fullName>
    </submittedName>
</protein>
<comment type="caution">
    <text evidence="1">The sequence shown here is derived from an EMBL/GenBank/DDBJ whole genome shotgun (WGS) entry which is preliminary data.</text>
</comment>
<proteinExistence type="predicted"/>
<reference evidence="1 2" key="1">
    <citation type="submission" date="2019-11" db="EMBL/GenBank/DDBJ databases">
        <title>Whole-genome sequencing of Allorhizobium vitis.</title>
        <authorList>
            <person name="Gan H.M."/>
            <person name="Savka M.A."/>
        </authorList>
    </citation>
    <scope>NUCLEOTIDE SEQUENCE [LARGE SCALE GENOMIC DNA]</scope>
    <source>
        <strain evidence="1 2">AB4</strain>
    </source>
</reference>